<accession>A0A1H2E324</accession>
<name>A0A1H2E324_9BACT</name>
<dbReference type="Pfam" id="PF12225">
    <property type="entry name" value="DUF5981"/>
    <property type="match status" value="1"/>
</dbReference>
<dbReference type="Proteomes" id="UP000199608">
    <property type="component" value="Unassembled WGS sequence"/>
</dbReference>
<proteinExistence type="predicted"/>
<evidence type="ECO:0000313" key="3">
    <source>
        <dbReference type="Proteomes" id="UP000199608"/>
    </source>
</evidence>
<dbReference type="RefSeq" id="WP_014955956.1">
    <property type="nucleotide sequence ID" value="NZ_FNLL01000002.1"/>
</dbReference>
<dbReference type="PANTHER" id="PTHR38755">
    <property type="entry name" value="5,10-METHYLENETETRAHYDROFOLATE REDUCTASE"/>
    <property type="match status" value="1"/>
</dbReference>
<gene>
    <name evidence="2" type="ORF">SAMN04487931_102447</name>
</gene>
<dbReference type="InterPro" id="IPR022026">
    <property type="entry name" value="DUF5981"/>
</dbReference>
<dbReference type="PANTHER" id="PTHR38755:SF1">
    <property type="entry name" value="METHYLENE-TETRAHYDROFOLATE REDUCTASE C-TERMINAL DOMAIN-CONTAINING PROTEIN"/>
    <property type="match status" value="1"/>
</dbReference>
<reference evidence="3" key="1">
    <citation type="submission" date="2016-10" db="EMBL/GenBank/DDBJ databases">
        <authorList>
            <person name="Varghese N."/>
            <person name="Submissions S."/>
        </authorList>
    </citation>
    <scope>NUCLEOTIDE SEQUENCE [LARGE SCALE GENOMIC DNA]</scope>
    <source>
        <strain evidence="3">DSM 3384</strain>
    </source>
</reference>
<protein>
    <submittedName>
        <fullName evidence="2">Methylene-tetrahydrofolate reductase C terminal</fullName>
    </submittedName>
</protein>
<keyword evidence="3" id="KW-1185">Reference proteome</keyword>
<evidence type="ECO:0000313" key="2">
    <source>
        <dbReference type="EMBL" id="SDT89399.1"/>
    </source>
</evidence>
<sequence length="223" mass="24312">MIVGNLKPLEEITASIEDYKNIFVLGCGGCVSVCLTGGDRQAHELATDLDHIRHYKNGKPKFCVHTVERQCEPDWLKEYLTIPENTDAVLSLACGAGVQTMASVFESLPVIPAINTTFMGSNVEPGVWQEMCQGCGDCMLGHTGGICPISRCAKTLFNGPCGGSSNGSCEVNKDTPCAWAMIYYKLKATDQLHYLMKVREPKNWQPAGSAGPRKLVRPFNKPL</sequence>
<evidence type="ECO:0000259" key="1">
    <source>
        <dbReference type="Pfam" id="PF12225"/>
    </source>
</evidence>
<dbReference type="EMBL" id="FNLL01000002">
    <property type="protein sequence ID" value="SDT89399.1"/>
    <property type="molecule type" value="Genomic_DNA"/>
</dbReference>
<feature type="domain" description="Methylene-tetrahydrofolate reductase C-terminal-like" evidence="1">
    <location>
        <begin position="111"/>
        <end position="205"/>
    </location>
</feature>
<dbReference type="AlphaFoldDB" id="A0A1H2E324"/>
<organism evidence="2 3">
    <name type="scientific">Desulfobacula phenolica</name>
    <dbReference type="NCBI Taxonomy" id="90732"/>
    <lineage>
        <taxon>Bacteria</taxon>
        <taxon>Pseudomonadati</taxon>
        <taxon>Thermodesulfobacteriota</taxon>
        <taxon>Desulfobacteria</taxon>
        <taxon>Desulfobacterales</taxon>
        <taxon>Desulfobacteraceae</taxon>
        <taxon>Desulfobacula</taxon>
    </lineage>
</organism>